<dbReference type="Gene3D" id="3.40.50.1820">
    <property type="entry name" value="alpha/beta hydrolase"/>
    <property type="match status" value="1"/>
</dbReference>
<comment type="similarity">
    <text evidence="2">Belongs to the AB hydrolase superfamily.</text>
</comment>
<gene>
    <name evidence="8" type="ORF">chiPu_0008529</name>
</gene>
<comment type="caution">
    <text evidence="8">The sequence shown here is derived from an EMBL/GenBank/DDBJ whole genome shotgun (WGS) entry which is preliminary data.</text>
</comment>
<evidence type="ECO:0000313" key="9">
    <source>
        <dbReference type="Proteomes" id="UP000287033"/>
    </source>
</evidence>
<dbReference type="GO" id="GO:0047372">
    <property type="term" value="F:monoacylglycerol lipase activity"/>
    <property type="evidence" value="ECO:0007669"/>
    <property type="project" value="TreeGrafter"/>
</dbReference>
<evidence type="ECO:0000256" key="6">
    <source>
        <dbReference type="ARBA" id="ARBA00022989"/>
    </source>
</evidence>
<keyword evidence="5" id="KW-0256">Endoplasmic reticulum</keyword>
<dbReference type="FunFam" id="3.40.50.1820:FF:000041">
    <property type="entry name" value="Mesoderm-specific transcript homolog protein"/>
    <property type="match status" value="1"/>
</dbReference>
<evidence type="ECO:0000313" key="8">
    <source>
        <dbReference type="EMBL" id="GCC30085.1"/>
    </source>
</evidence>
<keyword evidence="7" id="KW-0472">Membrane</keyword>
<dbReference type="Proteomes" id="UP000287033">
    <property type="component" value="Unassembled WGS sequence"/>
</dbReference>
<keyword evidence="6" id="KW-1133">Transmembrane helix</keyword>
<evidence type="ECO:0000256" key="5">
    <source>
        <dbReference type="ARBA" id="ARBA00022824"/>
    </source>
</evidence>
<dbReference type="InterPro" id="IPR029058">
    <property type="entry name" value="AB_hydrolase_fold"/>
</dbReference>
<dbReference type="STRING" id="137246.A0A401SIA7"/>
<accession>A0A401SIA7</accession>
<organism evidence="8 9">
    <name type="scientific">Chiloscyllium punctatum</name>
    <name type="common">Brownbanded bambooshark</name>
    <name type="synonym">Hemiscyllium punctatum</name>
    <dbReference type="NCBI Taxonomy" id="137246"/>
    <lineage>
        <taxon>Eukaryota</taxon>
        <taxon>Metazoa</taxon>
        <taxon>Chordata</taxon>
        <taxon>Craniata</taxon>
        <taxon>Vertebrata</taxon>
        <taxon>Chondrichthyes</taxon>
        <taxon>Elasmobranchii</taxon>
        <taxon>Galeomorphii</taxon>
        <taxon>Galeoidea</taxon>
        <taxon>Orectolobiformes</taxon>
        <taxon>Hemiscylliidae</taxon>
        <taxon>Chiloscyllium</taxon>
    </lineage>
</organism>
<feature type="non-terminal residue" evidence="8">
    <location>
        <position position="1"/>
    </location>
</feature>
<comment type="subcellular location">
    <subcellularLocation>
        <location evidence="1">Endoplasmic reticulum membrane</location>
        <topology evidence="1">Multi-pass membrane protein</topology>
    </subcellularLocation>
</comment>
<sequence length="221" mass="25697">LHRYSFFEQADIVQGLIMELGLSQQKINILAHDYGDTVALELLYRFEHGKPGHLMINSLCLSNGGIFPETNHPRFIQKLLKDSGYFSSIFTRLMNYYFFSKGISAVFGPHTQPTNAEYWDMWTMVRVNDGNLVMDSILQFINQRWKYRDRWVKALTSTSVPLHLIYGPLDCVNPHPEFLDLYQKLVPKSTVSVLDDHINHYPQLEDPLGFEQAYINFINSF</sequence>
<dbReference type="AlphaFoldDB" id="A0A401SIA7"/>
<dbReference type="OrthoDB" id="7130006at2759"/>
<evidence type="ECO:0000256" key="2">
    <source>
        <dbReference type="ARBA" id="ARBA00008645"/>
    </source>
</evidence>
<keyword evidence="4" id="KW-0378">Hydrolase</keyword>
<evidence type="ECO:0000256" key="4">
    <source>
        <dbReference type="ARBA" id="ARBA00022801"/>
    </source>
</evidence>
<proteinExistence type="inferred from homology"/>
<dbReference type="PANTHER" id="PTHR43798">
    <property type="entry name" value="MONOACYLGLYCEROL LIPASE"/>
    <property type="match status" value="1"/>
</dbReference>
<evidence type="ECO:0000256" key="1">
    <source>
        <dbReference type="ARBA" id="ARBA00004477"/>
    </source>
</evidence>
<protein>
    <recommendedName>
        <fullName evidence="10">AB hydrolase-1 domain-containing protein</fullName>
    </recommendedName>
</protein>
<evidence type="ECO:0008006" key="10">
    <source>
        <dbReference type="Google" id="ProtNLM"/>
    </source>
</evidence>
<dbReference type="OMA" id="RIFYQDI"/>
<evidence type="ECO:0000256" key="7">
    <source>
        <dbReference type="ARBA" id="ARBA00023136"/>
    </source>
</evidence>
<dbReference type="PANTHER" id="PTHR43798:SF33">
    <property type="entry name" value="HYDROLASE, PUTATIVE (AFU_ORTHOLOGUE AFUA_2G14860)-RELATED"/>
    <property type="match status" value="1"/>
</dbReference>
<dbReference type="GO" id="GO:0005789">
    <property type="term" value="C:endoplasmic reticulum membrane"/>
    <property type="evidence" value="ECO:0007669"/>
    <property type="project" value="UniProtKB-SubCell"/>
</dbReference>
<dbReference type="GO" id="GO:0046464">
    <property type="term" value="P:acylglycerol catabolic process"/>
    <property type="evidence" value="ECO:0007669"/>
    <property type="project" value="TreeGrafter"/>
</dbReference>
<dbReference type="SUPFAM" id="SSF53474">
    <property type="entry name" value="alpha/beta-Hydrolases"/>
    <property type="match status" value="1"/>
</dbReference>
<name>A0A401SIA7_CHIPU</name>
<dbReference type="EMBL" id="BEZZ01000283">
    <property type="protein sequence ID" value="GCC30085.1"/>
    <property type="molecule type" value="Genomic_DNA"/>
</dbReference>
<dbReference type="InterPro" id="IPR050266">
    <property type="entry name" value="AB_hydrolase_sf"/>
</dbReference>
<keyword evidence="3" id="KW-0812">Transmembrane</keyword>
<reference evidence="8 9" key="1">
    <citation type="journal article" date="2018" name="Nat. Ecol. Evol.">
        <title>Shark genomes provide insights into elasmobranch evolution and the origin of vertebrates.</title>
        <authorList>
            <person name="Hara Y"/>
            <person name="Yamaguchi K"/>
            <person name="Onimaru K"/>
            <person name="Kadota M"/>
            <person name="Koyanagi M"/>
            <person name="Keeley SD"/>
            <person name="Tatsumi K"/>
            <person name="Tanaka K"/>
            <person name="Motone F"/>
            <person name="Kageyama Y"/>
            <person name="Nozu R"/>
            <person name="Adachi N"/>
            <person name="Nishimura O"/>
            <person name="Nakagawa R"/>
            <person name="Tanegashima C"/>
            <person name="Kiyatake I"/>
            <person name="Matsumoto R"/>
            <person name="Murakumo K"/>
            <person name="Nishida K"/>
            <person name="Terakita A"/>
            <person name="Kuratani S"/>
            <person name="Sato K"/>
            <person name="Hyodo S Kuraku.S."/>
        </authorList>
    </citation>
    <scope>NUCLEOTIDE SEQUENCE [LARGE SCALE GENOMIC DNA]</scope>
</reference>
<evidence type="ECO:0000256" key="3">
    <source>
        <dbReference type="ARBA" id="ARBA00022692"/>
    </source>
</evidence>
<keyword evidence="9" id="KW-1185">Reference proteome</keyword>